<organism evidence="1 2">
    <name type="scientific">Paenibacillus durus</name>
    <name type="common">Paenibacillus azotofixans</name>
    <dbReference type="NCBI Taxonomy" id="44251"/>
    <lineage>
        <taxon>Bacteria</taxon>
        <taxon>Bacillati</taxon>
        <taxon>Bacillota</taxon>
        <taxon>Bacilli</taxon>
        <taxon>Bacillales</taxon>
        <taxon>Paenibacillaceae</taxon>
        <taxon>Paenibacillus</taxon>
    </lineage>
</organism>
<sequence>MDNYELFKRNNGIEISREDFEAGVSYKNGKIEGHPALIIVVEELIGSVVAPYNKRTVERHLIQSHIAAAKKTVE</sequence>
<dbReference type="KEGG" id="pdu:PDUR_03805"/>
<gene>
    <name evidence="1" type="ORF">PDUR_03805</name>
</gene>
<protein>
    <submittedName>
        <fullName evidence="1">Uncharacterized protein</fullName>
    </submittedName>
</protein>
<accession>A0A089HGX7</accession>
<evidence type="ECO:0000313" key="1">
    <source>
        <dbReference type="EMBL" id="AIQ11221.1"/>
    </source>
</evidence>
<evidence type="ECO:0000313" key="2">
    <source>
        <dbReference type="Proteomes" id="UP000029409"/>
    </source>
</evidence>
<dbReference type="AlphaFoldDB" id="A0A089HGX7"/>
<dbReference type="Proteomes" id="UP000029409">
    <property type="component" value="Chromosome"/>
</dbReference>
<dbReference type="RefSeq" id="WP_042205150.1">
    <property type="nucleotide sequence ID" value="NZ_CP009288.1"/>
</dbReference>
<dbReference type="EMBL" id="CP009288">
    <property type="protein sequence ID" value="AIQ11221.1"/>
    <property type="molecule type" value="Genomic_DNA"/>
</dbReference>
<reference evidence="1 2" key="1">
    <citation type="submission" date="2014-08" db="EMBL/GenBank/DDBJ databases">
        <title>Comparative genomics of the Paenibacillus odorifer group.</title>
        <authorList>
            <person name="den Bakker H.C."/>
            <person name="Tsai Y.-C."/>
            <person name="Martin N."/>
            <person name="Korlach J."/>
            <person name="Wiedmann M."/>
        </authorList>
    </citation>
    <scope>NUCLEOTIDE SEQUENCE [LARGE SCALE GENOMIC DNA]</scope>
    <source>
        <strain evidence="1 2">DSM 1735</strain>
    </source>
</reference>
<proteinExistence type="predicted"/>
<name>A0A089HGX7_PAEDU</name>
<keyword evidence="2" id="KW-1185">Reference proteome</keyword>